<dbReference type="KEGG" id="dpu:SU48_10205"/>
<evidence type="ECO:0000256" key="1">
    <source>
        <dbReference type="SAM" id="SignalP"/>
    </source>
</evidence>
<dbReference type="OrthoDB" id="67687at2"/>
<dbReference type="EMBL" id="CP011387">
    <property type="protein sequence ID" value="ANE44084.1"/>
    <property type="molecule type" value="Genomic_DNA"/>
</dbReference>
<dbReference type="Proteomes" id="UP000077363">
    <property type="component" value="Chromosome"/>
</dbReference>
<protein>
    <recommendedName>
        <fullName evidence="4">DUF1795 domain-containing protein</fullName>
    </recommendedName>
</protein>
<name>A0A172TAW1_9DEIO</name>
<gene>
    <name evidence="2" type="ORF">SU48_10205</name>
</gene>
<evidence type="ECO:0000313" key="2">
    <source>
        <dbReference type="EMBL" id="ANE44084.1"/>
    </source>
</evidence>
<dbReference type="PATRIC" id="fig|1182568.3.peg.2120"/>
<sequence>MSARTPVAALLTAAVFAFAPAQALIVPMTGWTPVAGNANEWIDEAGACLLREEKHGQAFPAFKTQDQARAFALKLQSKLSARKVREVVTQPVDRAGAWSILASYSYEQGGVTYRISQLYLSDSGILRTVTGSSAEFEGSPCVNAMREFLRYLAD</sequence>
<dbReference type="STRING" id="1182568.SU48_10205"/>
<reference evidence="2 3" key="1">
    <citation type="submission" date="2015-01" db="EMBL/GenBank/DDBJ databases">
        <title>Deinococcus puniceus/DY1/ whole genome sequencing.</title>
        <authorList>
            <person name="Kim M.K."/>
            <person name="Srinivasan S."/>
            <person name="Lee J.-J."/>
        </authorList>
    </citation>
    <scope>NUCLEOTIDE SEQUENCE [LARGE SCALE GENOMIC DNA]</scope>
    <source>
        <strain evidence="2 3">DY1</strain>
    </source>
</reference>
<organism evidence="2 3">
    <name type="scientific">Deinococcus puniceus</name>
    <dbReference type="NCBI Taxonomy" id="1182568"/>
    <lineage>
        <taxon>Bacteria</taxon>
        <taxon>Thermotogati</taxon>
        <taxon>Deinococcota</taxon>
        <taxon>Deinococci</taxon>
        <taxon>Deinococcales</taxon>
        <taxon>Deinococcaceae</taxon>
        <taxon>Deinococcus</taxon>
    </lineage>
</organism>
<evidence type="ECO:0008006" key="4">
    <source>
        <dbReference type="Google" id="ProtNLM"/>
    </source>
</evidence>
<feature type="signal peptide" evidence="1">
    <location>
        <begin position="1"/>
        <end position="23"/>
    </location>
</feature>
<accession>A0A172TAW1</accession>
<feature type="chain" id="PRO_5008000596" description="DUF1795 domain-containing protein" evidence="1">
    <location>
        <begin position="24"/>
        <end position="154"/>
    </location>
</feature>
<proteinExistence type="predicted"/>
<keyword evidence="1" id="KW-0732">Signal</keyword>
<dbReference type="RefSeq" id="WP_064015162.1">
    <property type="nucleotide sequence ID" value="NZ_CP011387.1"/>
</dbReference>
<keyword evidence="3" id="KW-1185">Reference proteome</keyword>
<dbReference type="AlphaFoldDB" id="A0A172TAW1"/>
<evidence type="ECO:0000313" key="3">
    <source>
        <dbReference type="Proteomes" id="UP000077363"/>
    </source>
</evidence>